<evidence type="ECO:0000313" key="3">
    <source>
        <dbReference type="Proteomes" id="UP000677803"/>
    </source>
</evidence>
<protein>
    <submittedName>
        <fullName evidence="2">(Atlantic silverside) hypothetical protein</fullName>
    </submittedName>
</protein>
<evidence type="ECO:0000313" key="2">
    <source>
        <dbReference type="EMBL" id="CAG5854981.1"/>
    </source>
</evidence>
<reference evidence="2" key="1">
    <citation type="submission" date="2021-05" db="EMBL/GenBank/DDBJ databases">
        <authorList>
            <person name="Tigano A."/>
        </authorList>
    </citation>
    <scope>NUCLEOTIDE SEQUENCE</scope>
</reference>
<feature type="region of interest" description="Disordered" evidence="1">
    <location>
        <begin position="120"/>
        <end position="142"/>
    </location>
</feature>
<dbReference type="EMBL" id="CAJRST010000001">
    <property type="protein sequence ID" value="CAG5854981.1"/>
    <property type="molecule type" value="Genomic_DNA"/>
</dbReference>
<comment type="caution">
    <text evidence="2">The sequence shown here is derived from an EMBL/GenBank/DDBJ whole genome shotgun (WGS) entry which is preliminary data.</text>
</comment>
<dbReference type="Proteomes" id="UP000677803">
    <property type="component" value="Unassembled WGS sequence"/>
</dbReference>
<proteinExistence type="predicted"/>
<dbReference type="AlphaFoldDB" id="A0A8S4A6G2"/>
<name>A0A8S4A6G2_9TELE</name>
<sequence>MGRMVKARGSHLGGRYKESGEDVQRMFNGGNPLLSLTCLRPAVQPEQTLSQECPVVHHTGIGRQMGRKRKRERTQVSAHRRGVRGVEEVMWVFFTGSVHLSCSEHRICVTPAPPHADAENTLWGTRSNEEEKEKDRQLGTTELAACPDWRGAQGARRGYGPLEHLSFRAAVAVINTDKQLFLHVTAHVDDFRVETQSSIEETTVFHY</sequence>
<organism evidence="2 3">
    <name type="scientific">Menidia menidia</name>
    <name type="common">Atlantic silverside</name>
    <dbReference type="NCBI Taxonomy" id="238744"/>
    <lineage>
        <taxon>Eukaryota</taxon>
        <taxon>Metazoa</taxon>
        <taxon>Chordata</taxon>
        <taxon>Craniata</taxon>
        <taxon>Vertebrata</taxon>
        <taxon>Euteleostomi</taxon>
        <taxon>Actinopterygii</taxon>
        <taxon>Neopterygii</taxon>
        <taxon>Teleostei</taxon>
        <taxon>Neoteleostei</taxon>
        <taxon>Acanthomorphata</taxon>
        <taxon>Ovalentaria</taxon>
        <taxon>Atherinomorphae</taxon>
        <taxon>Atheriniformes</taxon>
        <taxon>Atherinopsidae</taxon>
        <taxon>Menidiinae</taxon>
        <taxon>Menidia</taxon>
    </lineage>
</organism>
<keyword evidence="3" id="KW-1185">Reference proteome</keyword>
<evidence type="ECO:0000256" key="1">
    <source>
        <dbReference type="SAM" id="MobiDB-lite"/>
    </source>
</evidence>
<accession>A0A8S4A6G2</accession>
<gene>
    <name evidence="2" type="ORF">MMEN_LOCUS507</name>
</gene>
<feature type="compositionally biased region" description="Basic and acidic residues" evidence="1">
    <location>
        <begin position="127"/>
        <end position="137"/>
    </location>
</feature>